<comment type="function">
    <text evidence="1 6">Assembles around the rod to form the L-ring and probably protects the motor/basal body from shearing forces during rotation.</text>
</comment>
<evidence type="ECO:0000313" key="7">
    <source>
        <dbReference type="EMBL" id="PCJ26660.1"/>
    </source>
</evidence>
<dbReference type="EMBL" id="NVVJ01000010">
    <property type="protein sequence ID" value="PCJ26660.1"/>
    <property type="molecule type" value="Genomic_DNA"/>
</dbReference>
<dbReference type="Pfam" id="PF02119">
    <property type="entry name" value="FlgI"/>
    <property type="match status" value="1"/>
</dbReference>
<dbReference type="AlphaFoldDB" id="A0A2A5B5M2"/>
<name>A0A2A5B5M2_9GAMM</name>
<gene>
    <name evidence="6" type="primary">flgI</name>
    <name evidence="7" type="ORF">COA96_04895</name>
</gene>
<keyword evidence="4 6" id="KW-0732">Signal</keyword>
<evidence type="ECO:0000256" key="4">
    <source>
        <dbReference type="ARBA" id="ARBA00022729"/>
    </source>
</evidence>
<evidence type="ECO:0000256" key="5">
    <source>
        <dbReference type="ARBA" id="ARBA00023143"/>
    </source>
</evidence>
<dbReference type="PANTHER" id="PTHR30381">
    <property type="entry name" value="FLAGELLAR P-RING PERIPLASMIC PROTEIN FLGI"/>
    <property type="match status" value="1"/>
</dbReference>
<dbReference type="PANTHER" id="PTHR30381:SF0">
    <property type="entry name" value="FLAGELLAR P-RING PROTEIN"/>
    <property type="match status" value="1"/>
</dbReference>
<comment type="similarity">
    <text evidence="3 6">Belongs to the FlgI family.</text>
</comment>
<protein>
    <recommendedName>
        <fullName evidence="6">Flagellar P-ring protein</fullName>
    </recommendedName>
    <alternativeName>
        <fullName evidence="6">Basal body P-ring protein</fullName>
    </alternativeName>
</protein>
<keyword evidence="7" id="KW-0969">Cilium</keyword>
<feature type="signal peptide" evidence="6">
    <location>
        <begin position="1"/>
        <end position="24"/>
    </location>
</feature>
<accession>A0A2A5B5M2</accession>
<dbReference type="PRINTS" id="PR01010">
    <property type="entry name" value="FLGPRINGFLGI"/>
</dbReference>
<keyword evidence="5 6" id="KW-0975">Bacterial flagellum</keyword>
<dbReference type="InterPro" id="IPR001782">
    <property type="entry name" value="Flag_FlgI"/>
</dbReference>
<keyword evidence="7" id="KW-0282">Flagellum</keyword>
<feature type="chain" id="PRO_5013413941" description="Flagellar P-ring protein" evidence="6">
    <location>
        <begin position="25"/>
        <end position="371"/>
    </location>
</feature>
<reference evidence="8" key="1">
    <citation type="submission" date="2017-08" db="EMBL/GenBank/DDBJ databases">
        <title>A dynamic microbial community with high functional redundancy inhabits the cold, oxic subseafloor aquifer.</title>
        <authorList>
            <person name="Tully B.J."/>
            <person name="Wheat C.G."/>
            <person name="Glazer B.T."/>
            <person name="Huber J.A."/>
        </authorList>
    </citation>
    <scope>NUCLEOTIDE SEQUENCE [LARGE SCALE GENOMIC DNA]</scope>
</reference>
<comment type="subcellular location">
    <subcellularLocation>
        <location evidence="2 6">Bacterial flagellum basal body</location>
    </subcellularLocation>
</comment>
<dbReference type="HAMAP" id="MF_00416">
    <property type="entry name" value="FlgI"/>
    <property type="match status" value="1"/>
</dbReference>
<dbReference type="GO" id="GO:0005198">
    <property type="term" value="F:structural molecule activity"/>
    <property type="evidence" value="ECO:0007669"/>
    <property type="project" value="InterPro"/>
</dbReference>
<dbReference type="GO" id="GO:0071973">
    <property type="term" value="P:bacterial-type flagellum-dependent cell motility"/>
    <property type="evidence" value="ECO:0007669"/>
    <property type="project" value="InterPro"/>
</dbReference>
<evidence type="ECO:0000256" key="2">
    <source>
        <dbReference type="ARBA" id="ARBA00004117"/>
    </source>
</evidence>
<proteinExistence type="inferred from homology"/>
<sequence precursor="true">MHLFEKVKIFIFLMGMLSAGTSQADRVKDLAEIEGVRANQLVGYGLVVGLPGSGDQTTQTQFTVQSLKSTLARLGVIIPENINPQLKNVAAVLVHAELPAFAKTGQTIDVTVSSIGNATSLRGGALLMTPLKGADGSTYALAQGNLIVGGFGAEGADGSSVTVNIPSSGRIPNGAIVEREVESPFAKAGKELTLNLHRSDFTTAMNLVNAINKVFGANTAFALDGASVRVLGPEDLNQKVAFVSALENLEVEQGSAPARVIINSRTGTVVIGSHVQVDAAAVAHGSLTVTISEETVVSQPGAFSSGETSVFADSTVYIEEENNRMFLFQPGISLNELVRAVNQVGASPSDLVAILEALQQVGALRAQLIVI</sequence>
<dbReference type="Proteomes" id="UP000218327">
    <property type="component" value="Unassembled WGS sequence"/>
</dbReference>
<organism evidence="7 8">
    <name type="scientific">SAR86 cluster bacterium</name>
    <dbReference type="NCBI Taxonomy" id="2030880"/>
    <lineage>
        <taxon>Bacteria</taxon>
        <taxon>Pseudomonadati</taxon>
        <taxon>Pseudomonadota</taxon>
        <taxon>Gammaproteobacteria</taxon>
        <taxon>SAR86 cluster</taxon>
    </lineage>
</organism>
<dbReference type="NCBIfam" id="NF003676">
    <property type="entry name" value="PRK05303.1"/>
    <property type="match status" value="1"/>
</dbReference>
<dbReference type="GO" id="GO:0009428">
    <property type="term" value="C:bacterial-type flagellum basal body, distal rod, P ring"/>
    <property type="evidence" value="ECO:0007669"/>
    <property type="project" value="InterPro"/>
</dbReference>
<comment type="subunit">
    <text evidence="6">The basal body constitutes a major portion of the flagellar organelle and consists of four rings (L,P,S, and M) mounted on a central rod.</text>
</comment>
<dbReference type="GO" id="GO:0030288">
    <property type="term" value="C:outer membrane-bounded periplasmic space"/>
    <property type="evidence" value="ECO:0007669"/>
    <property type="project" value="InterPro"/>
</dbReference>
<comment type="caution">
    <text evidence="7">The sequence shown here is derived from an EMBL/GenBank/DDBJ whole genome shotgun (WGS) entry which is preliminary data.</text>
</comment>
<evidence type="ECO:0000256" key="3">
    <source>
        <dbReference type="ARBA" id="ARBA00008994"/>
    </source>
</evidence>
<keyword evidence="7" id="KW-0966">Cell projection</keyword>
<evidence type="ECO:0000256" key="6">
    <source>
        <dbReference type="HAMAP-Rule" id="MF_00416"/>
    </source>
</evidence>
<evidence type="ECO:0000313" key="8">
    <source>
        <dbReference type="Proteomes" id="UP000218327"/>
    </source>
</evidence>
<evidence type="ECO:0000256" key="1">
    <source>
        <dbReference type="ARBA" id="ARBA00002591"/>
    </source>
</evidence>